<protein>
    <submittedName>
        <fullName evidence="1">Uncharacterized protein</fullName>
    </submittedName>
</protein>
<proteinExistence type="predicted"/>
<reference evidence="1" key="1">
    <citation type="submission" date="2021-06" db="EMBL/GenBank/DDBJ databases">
        <authorList>
            <person name="Hodson N. C."/>
            <person name="Mongue J. A."/>
            <person name="Jaron S. K."/>
        </authorList>
    </citation>
    <scope>NUCLEOTIDE SEQUENCE</scope>
</reference>
<dbReference type="EMBL" id="CAJVCH010533122">
    <property type="protein sequence ID" value="CAG7824507.1"/>
    <property type="molecule type" value="Genomic_DNA"/>
</dbReference>
<name>A0A8J2KW28_9HEXA</name>
<dbReference type="Proteomes" id="UP000708208">
    <property type="component" value="Unassembled WGS sequence"/>
</dbReference>
<feature type="non-terminal residue" evidence="1">
    <location>
        <position position="1"/>
    </location>
</feature>
<keyword evidence="2" id="KW-1185">Reference proteome</keyword>
<evidence type="ECO:0000313" key="1">
    <source>
        <dbReference type="EMBL" id="CAG7824507.1"/>
    </source>
</evidence>
<gene>
    <name evidence="1" type="ORF">AFUS01_LOCUS34659</name>
</gene>
<dbReference type="AlphaFoldDB" id="A0A8J2KW28"/>
<organism evidence="1 2">
    <name type="scientific">Allacma fusca</name>
    <dbReference type="NCBI Taxonomy" id="39272"/>
    <lineage>
        <taxon>Eukaryota</taxon>
        <taxon>Metazoa</taxon>
        <taxon>Ecdysozoa</taxon>
        <taxon>Arthropoda</taxon>
        <taxon>Hexapoda</taxon>
        <taxon>Collembola</taxon>
        <taxon>Symphypleona</taxon>
        <taxon>Sminthuridae</taxon>
        <taxon>Allacma</taxon>
    </lineage>
</organism>
<accession>A0A8J2KW28</accession>
<comment type="caution">
    <text evidence="1">The sequence shown here is derived from an EMBL/GenBank/DDBJ whole genome shotgun (WGS) entry which is preliminary data.</text>
</comment>
<evidence type="ECO:0000313" key="2">
    <source>
        <dbReference type="Proteomes" id="UP000708208"/>
    </source>
</evidence>
<sequence>FSRSGLWTLSKVSIVALLDSIQPLIMFIRVSNQAKQKGHNL</sequence>